<evidence type="ECO:0000256" key="5">
    <source>
        <dbReference type="ARBA" id="ARBA00023070"/>
    </source>
</evidence>
<dbReference type="InterPro" id="IPR050281">
    <property type="entry name" value="Flavin_monoamine_oxidase"/>
</dbReference>
<dbReference type="InterPro" id="IPR036188">
    <property type="entry name" value="FAD/NAD-bd_sf"/>
</dbReference>
<dbReference type="EC" id="1.13.12.3" evidence="3"/>
<dbReference type="InterPro" id="IPR002937">
    <property type="entry name" value="Amino_oxidase"/>
</dbReference>
<dbReference type="AlphaFoldDB" id="A0A517R5Z0"/>
<keyword evidence="9" id="KW-1185">Reference proteome</keyword>
<dbReference type="PRINTS" id="PR00419">
    <property type="entry name" value="ADXRDTASE"/>
</dbReference>
<evidence type="ECO:0000259" key="7">
    <source>
        <dbReference type="Pfam" id="PF01593"/>
    </source>
</evidence>
<dbReference type="SUPFAM" id="SSF51905">
    <property type="entry name" value="FAD/NAD(P)-binding domain"/>
    <property type="match status" value="1"/>
</dbReference>
<accession>A0A517R5Z0</accession>
<evidence type="ECO:0000256" key="3">
    <source>
        <dbReference type="ARBA" id="ARBA00012535"/>
    </source>
</evidence>
<dbReference type="KEGG" id="svp:Pan189_36850"/>
<dbReference type="GO" id="GO:0050361">
    <property type="term" value="F:tryptophan 2-monooxygenase activity"/>
    <property type="evidence" value="ECO:0007669"/>
    <property type="project" value="UniProtKB-EC"/>
</dbReference>
<proteinExistence type="inferred from homology"/>
<dbReference type="GO" id="GO:0009851">
    <property type="term" value="P:auxin biosynthetic process"/>
    <property type="evidence" value="ECO:0007669"/>
    <property type="project" value="UniProtKB-KW"/>
</dbReference>
<evidence type="ECO:0000313" key="8">
    <source>
        <dbReference type="EMBL" id="QDT39280.1"/>
    </source>
</evidence>
<evidence type="ECO:0000256" key="2">
    <source>
        <dbReference type="ARBA" id="ARBA00005833"/>
    </source>
</evidence>
<reference evidence="8 9" key="1">
    <citation type="submission" date="2019-02" db="EMBL/GenBank/DDBJ databases">
        <title>Deep-cultivation of Planctomycetes and their phenomic and genomic characterization uncovers novel biology.</title>
        <authorList>
            <person name="Wiegand S."/>
            <person name="Jogler M."/>
            <person name="Boedeker C."/>
            <person name="Pinto D."/>
            <person name="Vollmers J."/>
            <person name="Rivas-Marin E."/>
            <person name="Kohn T."/>
            <person name="Peeters S.H."/>
            <person name="Heuer A."/>
            <person name="Rast P."/>
            <person name="Oberbeckmann S."/>
            <person name="Bunk B."/>
            <person name="Jeske O."/>
            <person name="Meyerdierks A."/>
            <person name="Storesund J.E."/>
            <person name="Kallscheuer N."/>
            <person name="Luecker S."/>
            <person name="Lage O.M."/>
            <person name="Pohl T."/>
            <person name="Merkel B.J."/>
            <person name="Hornburger P."/>
            <person name="Mueller R.-W."/>
            <person name="Bruemmer F."/>
            <person name="Labrenz M."/>
            <person name="Spormann A.M."/>
            <person name="Op den Camp H."/>
            <person name="Overmann J."/>
            <person name="Amann R."/>
            <person name="Jetten M.S.M."/>
            <person name="Mascher T."/>
            <person name="Medema M.H."/>
            <person name="Devos D.P."/>
            <person name="Kaster A.-K."/>
            <person name="Ovreas L."/>
            <person name="Rohde M."/>
            <person name="Galperin M.Y."/>
            <person name="Jogler C."/>
        </authorList>
    </citation>
    <scope>NUCLEOTIDE SEQUENCE [LARGE SCALE GENOMIC DNA]</scope>
    <source>
        <strain evidence="8 9">Pan189</strain>
    </source>
</reference>
<protein>
    <recommendedName>
        <fullName evidence="4">Tryptophan 2-monooxygenase</fullName>
        <ecNumber evidence="3">1.13.12.3</ecNumber>
    </recommendedName>
</protein>
<gene>
    <name evidence="8" type="ORF">Pan189_36850</name>
</gene>
<evidence type="ECO:0000256" key="1">
    <source>
        <dbReference type="ARBA" id="ARBA00004814"/>
    </source>
</evidence>
<dbReference type="OrthoDB" id="20837at2"/>
<evidence type="ECO:0000256" key="6">
    <source>
        <dbReference type="ARBA" id="ARBA00047321"/>
    </source>
</evidence>
<dbReference type="Pfam" id="PF01593">
    <property type="entry name" value="Amino_oxidase"/>
    <property type="match status" value="1"/>
</dbReference>
<comment type="pathway">
    <text evidence="1">Plant hormone metabolism; auxin biosynthesis.</text>
</comment>
<dbReference type="Gene3D" id="3.50.50.60">
    <property type="entry name" value="FAD/NAD(P)-binding domain"/>
    <property type="match status" value="1"/>
</dbReference>
<dbReference type="EMBL" id="CP036268">
    <property type="protein sequence ID" value="QDT39280.1"/>
    <property type="molecule type" value="Genomic_DNA"/>
</dbReference>
<feature type="domain" description="Amine oxidase" evidence="7">
    <location>
        <begin position="14"/>
        <end position="441"/>
    </location>
</feature>
<dbReference type="Proteomes" id="UP000317318">
    <property type="component" value="Chromosome"/>
</dbReference>
<name>A0A517R5Z0_9PLAN</name>
<sequence>MHQWRVGIVGGGPGGLMSAYDLQKSASAPLAITIFEATERCGGKILTPHFNNAPIRYEAGAAEFYDYSHFDEDPLKDLILELGLPISRMGGSAFIFGHQKFTSLDDITDYLGHDVAQAFKDFDNRAREEMTPQEFYHSDDPEGVTGTLNCDFDSRLSTITHSTARKLIEMVIHSDLATEPAQTTACYGLQNYLMNDPAYMQLYGIVGGNERLPQELAARSSASFRMSSPVREVLKVDESLRVVSEVDGQPCYDDFDYVIIALPHNQLQSVSFQSTRLSQAINTHYNTYHFPAHYLRISALFERPFWREEHSDSFWMLEDFGGCCLYDESSRDPSCTHGVLGWLIAGEAAAVMSELSDEALIGKALETLTQLDSQSCSGFIEGQVHRWSGAVNAIPAGKTPQPHDRRHQPEPIEHPNLFFVGDYLFDSTLNGVLDSAQYVAAWITGQIADQALSQNGE</sequence>
<organism evidence="8 9">
    <name type="scientific">Stratiformator vulcanicus</name>
    <dbReference type="NCBI Taxonomy" id="2527980"/>
    <lineage>
        <taxon>Bacteria</taxon>
        <taxon>Pseudomonadati</taxon>
        <taxon>Planctomycetota</taxon>
        <taxon>Planctomycetia</taxon>
        <taxon>Planctomycetales</taxon>
        <taxon>Planctomycetaceae</taxon>
        <taxon>Stratiformator</taxon>
    </lineage>
</organism>
<dbReference type="PANTHER" id="PTHR10742:SF410">
    <property type="entry name" value="LYSINE-SPECIFIC HISTONE DEMETHYLASE 2"/>
    <property type="match status" value="1"/>
</dbReference>
<evidence type="ECO:0000313" key="9">
    <source>
        <dbReference type="Proteomes" id="UP000317318"/>
    </source>
</evidence>
<keyword evidence="5" id="KW-0073">Auxin biosynthesis</keyword>
<comment type="similarity">
    <text evidence="2">Belongs to the tryptophan 2-monooxygenase family.</text>
</comment>
<dbReference type="RefSeq" id="WP_145365430.1">
    <property type="nucleotide sequence ID" value="NZ_CP036268.1"/>
</dbReference>
<evidence type="ECO:0000256" key="4">
    <source>
        <dbReference type="ARBA" id="ARBA00017871"/>
    </source>
</evidence>
<dbReference type="SUPFAM" id="SSF54373">
    <property type="entry name" value="FAD-linked reductases, C-terminal domain"/>
    <property type="match status" value="1"/>
</dbReference>
<dbReference type="PANTHER" id="PTHR10742">
    <property type="entry name" value="FLAVIN MONOAMINE OXIDASE"/>
    <property type="match status" value="1"/>
</dbReference>
<comment type="catalytic activity">
    <reaction evidence="6">
        <text>L-tryptophan + O2 = indole-3-acetamide + CO2 + H2O</text>
        <dbReference type="Rhea" id="RHEA:16165"/>
        <dbReference type="ChEBI" id="CHEBI:15377"/>
        <dbReference type="ChEBI" id="CHEBI:15379"/>
        <dbReference type="ChEBI" id="CHEBI:16031"/>
        <dbReference type="ChEBI" id="CHEBI:16526"/>
        <dbReference type="ChEBI" id="CHEBI:57912"/>
        <dbReference type="EC" id="1.13.12.3"/>
    </reaction>
</comment>